<name>A0A0P7BBM8_9HYPO</name>
<gene>
    <name evidence="1" type="ORF">AK830_g8334</name>
</gene>
<evidence type="ECO:0000313" key="1">
    <source>
        <dbReference type="EMBL" id="KPM38238.1"/>
    </source>
</evidence>
<reference evidence="1 2" key="1">
    <citation type="submission" date="2015-09" db="EMBL/GenBank/DDBJ databases">
        <title>Draft genome of a European isolate of the apple canker pathogen Neonectria ditissima.</title>
        <authorList>
            <person name="Gomez-Cortecero A."/>
            <person name="Harrison R.J."/>
            <person name="Armitage A.D."/>
        </authorList>
    </citation>
    <scope>NUCLEOTIDE SEQUENCE [LARGE SCALE GENOMIC DNA]</scope>
    <source>
        <strain evidence="1 2">R09/05</strain>
    </source>
</reference>
<protein>
    <submittedName>
        <fullName evidence="1">Uncharacterized protein</fullName>
    </submittedName>
</protein>
<dbReference type="Proteomes" id="UP000050424">
    <property type="component" value="Unassembled WGS sequence"/>
</dbReference>
<sequence length="65" mass="6890">MAADIVWNLWKLHGAVDGTFSLAFDATGSCFVHDGFALNPAPWPVGVPQTHVPDAHQRFGEAASG</sequence>
<dbReference type="EMBL" id="LKCW01000140">
    <property type="protein sequence ID" value="KPM38238.1"/>
    <property type="molecule type" value="Genomic_DNA"/>
</dbReference>
<organism evidence="1 2">
    <name type="scientific">Neonectria ditissima</name>
    <dbReference type="NCBI Taxonomy" id="78410"/>
    <lineage>
        <taxon>Eukaryota</taxon>
        <taxon>Fungi</taxon>
        <taxon>Dikarya</taxon>
        <taxon>Ascomycota</taxon>
        <taxon>Pezizomycotina</taxon>
        <taxon>Sordariomycetes</taxon>
        <taxon>Hypocreomycetidae</taxon>
        <taxon>Hypocreales</taxon>
        <taxon>Nectriaceae</taxon>
        <taxon>Neonectria</taxon>
    </lineage>
</organism>
<dbReference type="AlphaFoldDB" id="A0A0P7BBM8"/>
<proteinExistence type="predicted"/>
<evidence type="ECO:0000313" key="2">
    <source>
        <dbReference type="Proteomes" id="UP000050424"/>
    </source>
</evidence>
<keyword evidence="2" id="KW-1185">Reference proteome</keyword>
<comment type="caution">
    <text evidence="1">The sequence shown here is derived from an EMBL/GenBank/DDBJ whole genome shotgun (WGS) entry which is preliminary data.</text>
</comment>
<accession>A0A0P7BBM8</accession>